<dbReference type="AlphaFoldDB" id="A0A067PPV5"/>
<keyword evidence="2" id="KW-1185">Reference proteome</keyword>
<organism evidence="1 2">
    <name type="scientific">Jaapia argillacea MUCL 33604</name>
    <dbReference type="NCBI Taxonomy" id="933084"/>
    <lineage>
        <taxon>Eukaryota</taxon>
        <taxon>Fungi</taxon>
        <taxon>Dikarya</taxon>
        <taxon>Basidiomycota</taxon>
        <taxon>Agaricomycotina</taxon>
        <taxon>Agaricomycetes</taxon>
        <taxon>Agaricomycetidae</taxon>
        <taxon>Jaapiales</taxon>
        <taxon>Jaapiaceae</taxon>
        <taxon>Jaapia</taxon>
    </lineage>
</organism>
<dbReference type="Proteomes" id="UP000027265">
    <property type="component" value="Unassembled WGS sequence"/>
</dbReference>
<protein>
    <submittedName>
        <fullName evidence="1">Uncharacterized protein</fullName>
    </submittedName>
</protein>
<proteinExistence type="predicted"/>
<name>A0A067PPV5_9AGAM</name>
<dbReference type="HOGENOM" id="CLU_2133858_0_0_1"/>
<dbReference type="EMBL" id="KL197721">
    <property type="protein sequence ID" value="KDQ56838.1"/>
    <property type="molecule type" value="Genomic_DNA"/>
</dbReference>
<sequence>MCNPHNNFLPNYAGDVWAPVIALMMQVDGLSKEAAVVSLTAIWTATHKPAVHAWDAQVALDNTADHAAADAGHLAVEEAKMVKGESGTRRCCQEVPHLGCQLCGPFLFFSPPL</sequence>
<gene>
    <name evidence="1" type="ORF">JAAARDRAFT_194789</name>
</gene>
<evidence type="ECO:0000313" key="1">
    <source>
        <dbReference type="EMBL" id="KDQ56838.1"/>
    </source>
</evidence>
<reference evidence="2" key="1">
    <citation type="journal article" date="2014" name="Proc. Natl. Acad. Sci. U.S.A.">
        <title>Extensive sampling of basidiomycete genomes demonstrates inadequacy of the white-rot/brown-rot paradigm for wood decay fungi.</title>
        <authorList>
            <person name="Riley R."/>
            <person name="Salamov A.A."/>
            <person name="Brown D.W."/>
            <person name="Nagy L.G."/>
            <person name="Floudas D."/>
            <person name="Held B.W."/>
            <person name="Levasseur A."/>
            <person name="Lombard V."/>
            <person name="Morin E."/>
            <person name="Otillar R."/>
            <person name="Lindquist E.A."/>
            <person name="Sun H."/>
            <person name="LaButti K.M."/>
            <person name="Schmutz J."/>
            <person name="Jabbour D."/>
            <person name="Luo H."/>
            <person name="Baker S.E."/>
            <person name="Pisabarro A.G."/>
            <person name="Walton J.D."/>
            <person name="Blanchette R.A."/>
            <person name="Henrissat B."/>
            <person name="Martin F."/>
            <person name="Cullen D."/>
            <person name="Hibbett D.S."/>
            <person name="Grigoriev I.V."/>
        </authorList>
    </citation>
    <scope>NUCLEOTIDE SEQUENCE [LARGE SCALE GENOMIC DNA]</scope>
    <source>
        <strain evidence="2">MUCL 33604</strain>
    </source>
</reference>
<dbReference type="InParanoid" id="A0A067PPV5"/>
<accession>A0A067PPV5</accession>
<evidence type="ECO:0000313" key="2">
    <source>
        <dbReference type="Proteomes" id="UP000027265"/>
    </source>
</evidence>